<feature type="domain" description="Protein kinase" evidence="1">
    <location>
        <begin position="36"/>
        <end position="300"/>
    </location>
</feature>
<dbReference type="HOGENOM" id="CLU_012431_6_1_3"/>
<organism evidence="2 3">
    <name type="scientific">Acaryochloris marina (strain MBIC 11017)</name>
    <dbReference type="NCBI Taxonomy" id="329726"/>
    <lineage>
        <taxon>Bacteria</taxon>
        <taxon>Bacillati</taxon>
        <taxon>Cyanobacteriota</taxon>
        <taxon>Cyanophyceae</taxon>
        <taxon>Acaryochloridales</taxon>
        <taxon>Acaryochloridaceae</taxon>
        <taxon>Acaryochloris</taxon>
    </lineage>
</organism>
<dbReference type="CDD" id="cd14014">
    <property type="entry name" value="STKc_PknB_like"/>
    <property type="match status" value="1"/>
</dbReference>
<evidence type="ECO:0000313" key="3">
    <source>
        <dbReference type="Proteomes" id="UP000000268"/>
    </source>
</evidence>
<sequence length="627" mass="70948">MLCCLNPDCEKPLNPDNHKHCQQCGLRLVPLLSDRFKILNPLDRGGFGKIYLAEDTHNHHQRCVVKQLAYQSQGTWAIQRAEELFAQEAQQLQQLGQNPQIPTLYAYFTEGANLYLAQEFVKGHTLLKELQTTGVFGEPKIRELLLNILPVLRDIHVQGVIHRDLKPENIMRRDDGGKLVLIDFGVSRRFTESMLMKTGTTLGSQGYAALEQMQEGKSIPASDLFSLGVSCFQLMTNKVPYTFFLQYGYSWISQWQQYVQIPLSSRFRTILDKLLQNDLRQRYGSAAAVLADLQAQHVVQLSTPTPAKTVSQLSIAPTKLVTSQPHNKPVPTPKPVPIPPQTILTAEHPLLKTFQFEVVTVNSKGEVAQRRQQNAEFFQESLGNGVKLEMVAIPGGQFMMGSPSHELNRDTNEGPYHSVKIAPFFMGKFVITQLQWRAIASLPKVSQDLHYDPSKFKGATYPVEQISWREAIEFCARLSQKAGREYRLPSEAEWEYACRAGTATPFSYGPTLSSQQANYQGQFVYGNGPKGVYRESTTPVGRFSPNNFGLYDMHGNVYEWCLDCWHKNYDGSPVDGSPWMTTKENDPRVLRGGSWYNKPRYCRAANRSRYTPNNRVNDIGFRVALTL</sequence>
<dbReference type="EMBL" id="CP000828">
    <property type="protein sequence ID" value="ABW27955.1"/>
    <property type="molecule type" value="Genomic_DNA"/>
</dbReference>
<dbReference type="InterPro" id="IPR042095">
    <property type="entry name" value="SUMF_sf"/>
</dbReference>
<dbReference type="Gene3D" id="1.10.510.10">
    <property type="entry name" value="Transferase(Phosphotransferase) domain 1"/>
    <property type="match status" value="1"/>
</dbReference>
<dbReference type="PANTHER" id="PTHR23150:SF19">
    <property type="entry name" value="FORMYLGLYCINE-GENERATING ENZYME"/>
    <property type="match status" value="1"/>
</dbReference>
<dbReference type="GO" id="GO:0005524">
    <property type="term" value="F:ATP binding"/>
    <property type="evidence" value="ECO:0007669"/>
    <property type="project" value="InterPro"/>
</dbReference>
<dbReference type="Pfam" id="PF03781">
    <property type="entry name" value="FGE-sulfatase"/>
    <property type="match status" value="1"/>
</dbReference>
<keyword evidence="2" id="KW-0418">Kinase</keyword>
<protein>
    <submittedName>
        <fullName evidence="2">Serine/threonine protein kinase, putative</fullName>
    </submittedName>
</protein>
<dbReference type="SUPFAM" id="SSF56112">
    <property type="entry name" value="Protein kinase-like (PK-like)"/>
    <property type="match status" value="1"/>
</dbReference>
<dbReference type="Pfam" id="PF00069">
    <property type="entry name" value="Pkinase"/>
    <property type="match status" value="1"/>
</dbReference>
<keyword evidence="3" id="KW-1185">Reference proteome</keyword>
<dbReference type="Gene3D" id="3.90.1580.10">
    <property type="entry name" value="paralog of FGE (formylglycine-generating enzyme)"/>
    <property type="match status" value="1"/>
</dbReference>
<gene>
    <name evidence="2" type="ordered locus">AM1_2959</name>
</gene>
<name>B0CBH0_ACAM1</name>
<dbReference type="InterPro" id="IPR005532">
    <property type="entry name" value="SUMF_dom"/>
</dbReference>
<accession>B0CBH0</accession>
<dbReference type="InterPro" id="IPR000719">
    <property type="entry name" value="Prot_kinase_dom"/>
</dbReference>
<dbReference type="GO" id="GO:0004674">
    <property type="term" value="F:protein serine/threonine kinase activity"/>
    <property type="evidence" value="ECO:0007669"/>
    <property type="project" value="UniProtKB-KW"/>
</dbReference>
<keyword evidence="2" id="KW-0723">Serine/threonine-protein kinase</keyword>
<dbReference type="NCBIfam" id="NF045510">
    <property type="entry name" value="4Cys_prefix_kin"/>
    <property type="match status" value="1"/>
</dbReference>
<dbReference type="InterPro" id="IPR051043">
    <property type="entry name" value="Sulfatase_Mod_Factor_Kinase"/>
</dbReference>
<dbReference type="PROSITE" id="PS50011">
    <property type="entry name" value="PROTEIN_KINASE_DOM"/>
    <property type="match status" value="1"/>
</dbReference>
<dbReference type="PANTHER" id="PTHR23150">
    <property type="entry name" value="SULFATASE MODIFYING FACTOR 1, 2"/>
    <property type="match status" value="1"/>
</dbReference>
<dbReference type="AlphaFoldDB" id="B0CBH0"/>
<proteinExistence type="predicted"/>
<dbReference type="InterPro" id="IPR016187">
    <property type="entry name" value="CTDL_fold"/>
</dbReference>
<dbReference type="InterPro" id="IPR011009">
    <property type="entry name" value="Kinase-like_dom_sf"/>
</dbReference>
<dbReference type="KEGG" id="amr:AM1_2959"/>
<dbReference type="STRING" id="329726.AM1_2959"/>
<dbReference type="eggNOG" id="COG1262">
    <property type="taxonomic scope" value="Bacteria"/>
</dbReference>
<dbReference type="OrthoDB" id="3981129at2"/>
<dbReference type="GO" id="GO:0120147">
    <property type="term" value="F:formylglycine-generating oxidase activity"/>
    <property type="evidence" value="ECO:0007669"/>
    <property type="project" value="TreeGrafter"/>
</dbReference>
<dbReference type="SMART" id="SM00220">
    <property type="entry name" value="S_TKc"/>
    <property type="match status" value="1"/>
</dbReference>
<dbReference type="Proteomes" id="UP000000268">
    <property type="component" value="Chromosome"/>
</dbReference>
<dbReference type="SUPFAM" id="SSF56436">
    <property type="entry name" value="C-type lectin-like"/>
    <property type="match status" value="1"/>
</dbReference>
<reference evidence="2 3" key="1">
    <citation type="journal article" date="2008" name="Proc. Natl. Acad. Sci. U.S.A.">
        <title>Niche adaptation and genome expansion in the chlorophyll d-producing cyanobacterium Acaryochloris marina.</title>
        <authorList>
            <person name="Swingley W.D."/>
            <person name="Chen M."/>
            <person name="Cheung P.C."/>
            <person name="Conrad A.L."/>
            <person name="Dejesa L.C."/>
            <person name="Hao J."/>
            <person name="Honchak B.M."/>
            <person name="Karbach L.E."/>
            <person name="Kurdoglu A."/>
            <person name="Lahiri S."/>
            <person name="Mastrian S.D."/>
            <person name="Miyashita H."/>
            <person name="Page L."/>
            <person name="Ramakrishna P."/>
            <person name="Satoh S."/>
            <person name="Sattley W.M."/>
            <person name="Shimada Y."/>
            <person name="Taylor H.L."/>
            <person name="Tomo T."/>
            <person name="Tsuchiya T."/>
            <person name="Wang Z.T."/>
            <person name="Raymond J."/>
            <person name="Mimuro M."/>
            <person name="Blankenship R.E."/>
            <person name="Touchman J.W."/>
        </authorList>
    </citation>
    <scope>NUCLEOTIDE SEQUENCE [LARGE SCALE GENOMIC DNA]</scope>
    <source>
        <strain evidence="3">MBIC 11017</strain>
    </source>
</reference>
<dbReference type="RefSeq" id="WP_012163389.1">
    <property type="nucleotide sequence ID" value="NC_009925.1"/>
</dbReference>
<evidence type="ECO:0000313" key="2">
    <source>
        <dbReference type="EMBL" id="ABW27955.1"/>
    </source>
</evidence>
<keyword evidence="2" id="KW-0808">Transferase</keyword>
<evidence type="ECO:0000259" key="1">
    <source>
        <dbReference type="PROSITE" id="PS50011"/>
    </source>
</evidence>
<dbReference type="eggNOG" id="COG0515">
    <property type="taxonomic scope" value="Bacteria"/>
</dbReference>